<accession>A0ABM0IYS3</accession>
<sequence length="553" mass="58778">MAPIARRRLGLHPRAHAQSRVGHCCRHRRQRGSSAPAARLASRPGPPRQRPSFPPPPPRATIAALPPEGRAPPAHSPGLGGVGRAGQEAEWCRAPATEGLSIPLTPQRWQEELSHMKRLPPVLSGRPYDLAAATVAADLESGGAGSACSGSNAALLPRRETEEFNDLLDLDFILSNSLSHQESVAAAAAVSSSASASASSSSSPSSSGPASAPATCSFSYPLRPGGEPGVAPGGAGGGLLYGRESAPPPTAPFNLADINDVSPSGGFVAELLRPELDPVYIPPQQQPPPPGGGLLGKFVLKSSLSAPGSEYGSPSVISVKGSPDGSHPAVAPYSGGPPRMCPKIKQEVVSSCTVSRPLEAHLGAGPSLSNGHRPPTHDFPLGRQLPSRTPPTLSAEELLSSRDCHPALPLPPGFHPHPGPNYPPFLPDQLQTQVPPLHYQELMPPGSCLPEEPKPKRGRRSWPRKRTATHTCDYAGCGKTYTKSSHLKAHLRTHTGEKPYHCDWDGCGWKFARSDELTRHYRKHTGHRPFQCQKCDRAFSRSDHLALHMKRHF</sequence>
<dbReference type="Gene3D" id="3.30.160.60">
    <property type="entry name" value="Classic Zinc Finger"/>
    <property type="match status" value="3"/>
</dbReference>
<evidence type="ECO:0000256" key="1">
    <source>
        <dbReference type="ARBA" id="ARBA00022723"/>
    </source>
</evidence>
<dbReference type="Pfam" id="PF00096">
    <property type="entry name" value="zf-C2H2"/>
    <property type="match status" value="3"/>
</dbReference>
<feature type="compositionally biased region" description="Basic residues" evidence="6">
    <location>
        <begin position="1"/>
        <end position="31"/>
    </location>
</feature>
<feature type="compositionally biased region" description="Low complexity" evidence="6">
    <location>
        <begin position="32"/>
        <end position="43"/>
    </location>
</feature>
<feature type="region of interest" description="Disordered" evidence="6">
    <location>
        <begin position="1"/>
        <end position="87"/>
    </location>
</feature>
<evidence type="ECO:0000256" key="4">
    <source>
        <dbReference type="ARBA" id="ARBA00022833"/>
    </source>
</evidence>
<dbReference type="PROSITE" id="PS50157">
    <property type="entry name" value="ZINC_FINGER_C2H2_2"/>
    <property type="match status" value="3"/>
</dbReference>
<evidence type="ECO:0000259" key="7">
    <source>
        <dbReference type="PROSITE" id="PS50157"/>
    </source>
</evidence>
<feature type="domain" description="C2H2-type" evidence="7">
    <location>
        <begin position="470"/>
        <end position="499"/>
    </location>
</feature>
<dbReference type="SMART" id="SM00355">
    <property type="entry name" value="ZnF_C2H2"/>
    <property type="match status" value="3"/>
</dbReference>
<gene>
    <name evidence="9" type="primary">KLF4</name>
</gene>
<feature type="compositionally biased region" description="Pro residues" evidence="6">
    <location>
        <begin position="44"/>
        <end position="59"/>
    </location>
</feature>
<reference evidence="9" key="1">
    <citation type="submission" date="2025-08" db="UniProtKB">
        <authorList>
            <consortium name="RefSeq"/>
        </authorList>
    </citation>
    <scope>IDENTIFICATION</scope>
</reference>
<dbReference type="PANTHER" id="PTHR23235">
    <property type="entry name" value="KRUEPPEL-LIKE TRANSCRIPTION FACTOR"/>
    <property type="match status" value="1"/>
</dbReference>
<dbReference type="PANTHER" id="PTHR23235:SF117">
    <property type="entry name" value="KRUEPPEL-LIKE FACTOR 4"/>
    <property type="match status" value="1"/>
</dbReference>
<keyword evidence="4" id="KW-0862">Zinc</keyword>
<dbReference type="SUPFAM" id="SSF57667">
    <property type="entry name" value="beta-beta-alpha zinc fingers"/>
    <property type="match status" value="2"/>
</dbReference>
<name>A0ABM0IYS3_ECHTE</name>
<evidence type="ECO:0000313" key="8">
    <source>
        <dbReference type="Proteomes" id="UP000694863"/>
    </source>
</evidence>
<protein>
    <submittedName>
        <fullName evidence="9">Krueppel-like factor 4</fullName>
    </submittedName>
</protein>
<keyword evidence="8" id="KW-1185">Reference proteome</keyword>
<feature type="region of interest" description="Disordered" evidence="6">
    <location>
        <begin position="310"/>
        <end position="334"/>
    </location>
</feature>
<evidence type="ECO:0000256" key="6">
    <source>
        <dbReference type="SAM" id="MobiDB-lite"/>
    </source>
</evidence>
<keyword evidence="2" id="KW-0677">Repeat</keyword>
<dbReference type="InterPro" id="IPR013087">
    <property type="entry name" value="Znf_C2H2_type"/>
</dbReference>
<feature type="region of interest" description="Disordered" evidence="6">
    <location>
        <begin position="363"/>
        <end position="397"/>
    </location>
</feature>
<dbReference type="PROSITE" id="PS00028">
    <property type="entry name" value="ZINC_FINGER_C2H2_1"/>
    <property type="match status" value="3"/>
</dbReference>
<keyword evidence="3 5" id="KW-0863">Zinc-finger</keyword>
<dbReference type="Proteomes" id="UP000694863">
    <property type="component" value="Unplaced"/>
</dbReference>
<evidence type="ECO:0000256" key="3">
    <source>
        <dbReference type="ARBA" id="ARBA00022771"/>
    </source>
</evidence>
<organism evidence="8 9">
    <name type="scientific">Echinops telfairi</name>
    <name type="common">Lesser hedgehog tenrec</name>
    <dbReference type="NCBI Taxonomy" id="9371"/>
    <lineage>
        <taxon>Eukaryota</taxon>
        <taxon>Metazoa</taxon>
        <taxon>Chordata</taxon>
        <taxon>Craniata</taxon>
        <taxon>Vertebrata</taxon>
        <taxon>Euteleostomi</taxon>
        <taxon>Mammalia</taxon>
        <taxon>Eutheria</taxon>
        <taxon>Afrotheria</taxon>
        <taxon>Tenrecidae</taxon>
        <taxon>Tenrecinae</taxon>
        <taxon>Echinops</taxon>
    </lineage>
</organism>
<dbReference type="InterPro" id="IPR036236">
    <property type="entry name" value="Znf_C2H2_sf"/>
</dbReference>
<dbReference type="RefSeq" id="XP_004711017.2">
    <property type="nucleotide sequence ID" value="XM_004710960.3"/>
</dbReference>
<evidence type="ECO:0000256" key="5">
    <source>
        <dbReference type="PROSITE-ProRule" id="PRU00042"/>
    </source>
</evidence>
<evidence type="ECO:0000256" key="2">
    <source>
        <dbReference type="ARBA" id="ARBA00022737"/>
    </source>
</evidence>
<proteinExistence type="predicted"/>
<feature type="region of interest" description="Disordered" evidence="6">
    <location>
        <begin position="444"/>
        <end position="464"/>
    </location>
</feature>
<keyword evidence="1" id="KW-0479">Metal-binding</keyword>
<feature type="domain" description="C2H2-type" evidence="7">
    <location>
        <begin position="530"/>
        <end position="553"/>
    </location>
</feature>
<dbReference type="GeneID" id="101641234"/>
<evidence type="ECO:0000313" key="9">
    <source>
        <dbReference type="RefSeq" id="XP_004711017.2"/>
    </source>
</evidence>
<feature type="domain" description="C2H2-type" evidence="7">
    <location>
        <begin position="500"/>
        <end position="529"/>
    </location>
</feature>